<sequence>MKFILSILAVLAIVFLVGCSAKDTSSNDIGKAELTELSKKYSGTYVFSRKFESEIKQRENMRDAVNRQILDEVSRISDKDERNKKMRKLLKERYYGNPKIAQTLSNGKQYYLRSNYRGKVVIPEEVSLKIKNYIGEKAYKHCPIVIEEFYIDGNEQLQVISLSLMFYVGYTKFGFFGDEGRGFSLSKKDVKTLPGNNKIYIEDLERK</sequence>
<keyword evidence="1" id="KW-0732">Signal</keyword>
<evidence type="ECO:0008006" key="4">
    <source>
        <dbReference type="Google" id="ProtNLM"/>
    </source>
</evidence>
<reference evidence="2 3" key="1">
    <citation type="submission" date="2016-07" db="EMBL/GenBank/DDBJ databases">
        <title>Comparative genomics of the Campylobacter concisus group.</title>
        <authorList>
            <person name="Miller W.G."/>
            <person name="Yee E."/>
            <person name="Chapman M.H."/>
            <person name="Huynh S."/>
            <person name="Bono J.L."/>
            <person name="On S.L.W."/>
            <person name="StLeger J."/>
            <person name="Foster G."/>
            <person name="Parker C.T."/>
        </authorList>
    </citation>
    <scope>NUCLEOTIDE SEQUENCE [LARGE SCALE GENOMIC DNA]</scope>
    <source>
        <strain evidence="2 3">ATCC 33238</strain>
    </source>
</reference>
<feature type="chain" id="PRO_5026201227" description="Lipoprotein" evidence="1">
    <location>
        <begin position="22"/>
        <end position="207"/>
    </location>
</feature>
<dbReference type="EMBL" id="CP012543">
    <property type="protein sequence ID" value="QCD47783.1"/>
    <property type="molecule type" value="Genomic_DNA"/>
</dbReference>
<dbReference type="KEGG" id="crx:CRECT_2182"/>
<organism evidence="2 3">
    <name type="scientific">Campylobacter rectus</name>
    <name type="common">Wolinella recta</name>
    <dbReference type="NCBI Taxonomy" id="203"/>
    <lineage>
        <taxon>Bacteria</taxon>
        <taxon>Pseudomonadati</taxon>
        <taxon>Campylobacterota</taxon>
        <taxon>Epsilonproteobacteria</taxon>
        <taxon>Campylobacterales</taxon>
        <taxon>Campylobacteraceae</taxon>
        <taxon>Campylobacter</taxon>
    </lineage>
</organism>
<feature type="signal peptide" evidence="1">
    <location>
        <begin position="1"/>
        <end position="21"/>
    </location>
</feature>
<dbReference type="RefSeq" id="WP_039888875.1">
    <property type="nucleotide sequence ID" value="NZ_CP012543.1"/>
</dbReference>
<dbReference type="AlphaFoldDB" id="A0A6G5QPU7"/>
<evidence type="ECO:0000313" key="3">
    <source>
        <dbReference type="Proteomes" id="UP000502377"/>
    </source>
</evidence>
<evidence type="ECO:0000256" key="1">
    <source>
        <dbReference type="SAM" id="SignalP"/>
    </source>
</evidence>
<dbReference type="Proteomes" id="UP000502377">
    <property type="component" value="Chromosome"/>
</dbReference>
<dbReference type="PROSITE" id="PS51257">
    <property type="entry name" value="PROKAR_LIPOPROTEIN"/>
    <property type="match status" value="1"/>
</dbReference>
<protein>
    <recommendedName>
        <fullName evidence="4">Lipoprotein</fullName>
    </recommendedName>
</protein>
<evidence type="ECO:0000313" key="2">
    <source>
        <dbReference type="EMBL" id="QCD47783.1"/>
    </source>
</evidence>
<name>A0A6G5QPU7_CAMRE</name>
<gene>
    <name evidence="2" type="ORF">CRECT_2182</name>
</gene>
<proteinExistence type="predicted"/>
<accession>A0A6G5QPU7</accession>